<reference evidence="1 2" key="1">
    <citation type="journal article" date="2009" name="BMC Genomics">
        <title>Complete genome sequence of the sugarcane nitrogen-fixing endophyte Gluconacetobacter diazotrophicus Pal5.</title>
        <authorList>
            <person name="Bertalan M."/>
            <person name="Albano R."/>
            <person name="Padua V."/>
            <person name="Rouws L."/>
            <person name="Rojas C."/>
            <person name="Hemerly A."/>
            <person name="Teixeira K."/>
            <person name="Schwab S."/>
            <person name="Araujo J."/>
            <person name="Oliveira A."/>
            <person name="Franca L."/>
            <person name="Magalhaes V."/>
            <person name="Alqueres S."/>
            <person name="Cardoso A."/>
            <person name="Almeida W."/>
            <person name="Loureiro M.M."/>
            <person name="Nogueira E."/>
            <person name="Cidade D."/>
            <person name="Oliveira D."/>
            <person name="Simao T."/>
            <person name="Macedo J."/>
            <person name="Valadao A."/>
            <person name="Dreschsel M."/>
            <person name="Freitas F."/>
            <person name="Vidal M."/>
            <person name="Guedes H."/>
            <person name="Rodrigues E."/>
            <person name="Meneses C."/>
            <person name="Brioso P."/>
            <person name="Pozzer L."/>
            <person name="Figueiredo D."/>
            <person name="Montano H."/>
            <person name="Junior J."/>
            <person name="Filho G."/>
            <person name="Flores V."/>
            <person name="Ferreira B."/>
            <person name="Branco A."/>
            <person name="Gonzalez P."/>
            <person name="Guillobel H."/>
            <person name="Lemos M."/>
            <person name="Seibel L."/>
            <person name="Macedo J."/>
            <person name="Alves-Ferreira M."/>
            <person name="Sachetto-Martins G."/>
            <person name="Coelho A."/>
            <person name="Santos E."/>
            <person name="Amaral G."/>
            <person name="Neves A."/>
            <person name="Pacheco A.B."/>
            <person name="Carvalho D."/>
            <person name="Lery L."/>
            <person name="Bisch P."/>
            <person name="Rossle S.C."/>
            <person name="Urmenyi T."/>
            <person name="Kruger W.V."/>
            <person name="Martins O."/>
            <person name="Baldani J.I."/>
            <person name="Ferreira P.C."/>
        </authorList>
    </citation>
    <scope>NUCLEOTIDE SEQUENCE [LARGE SCALE GENOMIC DNA]</scope>
    <source>
        <strain evidence="2">ATCC 49037 / DSM 5601 / CCUG 37298 / CIP 103539 / LMG 7603 / PAl5</strain>
    </source>
</reference>
<organism evidence="1 2">
    <name type="scientific">Gluconacetobacter diazotrophicus (strain ATCC 49037 / DSM 5601 / CCUG 37298 / CIP 103539 / LMG 7603 / PAl5)</name>
    <dbReference type="NCBI Taxonomy" id="272568"/>
    <lineage>
        <taxon>Bacteria</taxon>
        <taxon>Pseudomonadati</taxon>
        <taxon>Pseudomonadota</taxon>
        <taxon>Alphaproteobacteria</taxon>
        <taxon>Acetobacterales</taxon>
        <taxon>Acetobacteraceae</taxon>
        <taxon>Gluconacetobacter</taxon>
    </lineage>
</organism>
<dbReference type="AlphaFoldDB" id="A9H067"/>
<protein>
    <submittedName>
        <fullName evidence="1">Uncharacterized protein</fullName>
    </submittedName>
</protein>
<dbReference type="EMBL" id="AM889285">
    <property type="protein sequence ID" value="CAP57083.1"/>
    <property type="molecule type" value="Genomic_DNA"/>
</dbReference>
<gene>
    <name evidence="1" type="ordered locus">GDI3140</name>
</gene>
<dbReference type="KEGG" id="gdi:GDI3140"/>
<dbReference type="Proteomes" id="UP000001176">
    <property type="component" value="Chromosome"/>
</dbReference>
<name>A9H067_GLUDA</name>
<evidence type="ECO:0000313" key="1">
    <source>
        <dbReference type="EMBL" id="CAP57083.1"/>
    </source>
</evidence>
<evidence type="ECO:0000313" key="2">
    <source>
        <dbReference type="Proteomes" id="UP000001176"/>
    </source>
</evidence>
<proteinExistence type="predicted"/>
<accession>A9H067</accession>
<keyword evidence="2" id="KW-1185">Reference proteome</keyword>
<sequence>MRIPLNDPTPPWFSCRPGCGKVSVAGQFTLAPGMEVLLI</sequence>